<keyword evidence="8" id="KW-1185">Reference proteome</keyword>
<evidence type="ECO:0000256" key="5">
    <source>
        <dbReference type="SAM" id="MobiDB-lite"/>
    </source>
</evidence>
<evidence type="ECO:0000313" key="8">
    <source>
        <dbReference type="Proteomes" id="UP000605361"/>
    </source>
</evidence>
<dbReference type="Proteomes" id="UP000605361">
    <property type="component" value="Unassembled WGS sequence"/>
</dbReference>
<dbReference type="PANTHER" id="PTHR30055">
    <property type="entry name" value="HTH-TYPE TRANSCRIPTIONAL REGULATOR RUTR"/>
    <property type="match status" value="1"/>
</dbReference>
<proteinExistence type="predicted"/>
<dbReference type="PRINTS" id="PR00455">
    <property type="entry name" value="HTHTETR"/>
</dbReference>
<dbReference type="EMBL" id="JADOGI010000277">
    <property type="protein sequence ID" value="MBF8193365.1"/>
    <property type="molecule type" value="Genomic_DNA"/>
</dbReference>
<dbReference type="InterPro" id="IPR009057">
    <property type="entry name" value="Homeodomain-like_sf"/>
</dbReference>
<feature type="region of interest" description="Disordered" evidence="5">
    <location>
        <begin position="139"/>
        <end position="195"/>
    </location>
</feature>
<dbReference type="Gene3D" id="1.10.357.10">
    <property type="entry name" value="Tetracycline Repressor, domain 2"/>
    <property type="match status" value="1"/>
</dbReference>
<feature type="DNA-binding region" description="H-T-H motif" evidence="4">
    <location>
        <begin position="37"/>
        <end position="56"/>
    </location>
</feature>
<dbReference type="Pfam" id="PF00440">
    <property type="entry name" value="TetR_N"/>
    <property type="match status" value="1"/>
</dbReference>
<dbReference type="InterPro" id="IPR001647">
    <property type="entry name" value="HTH_TetR"/>
</dbReference>
<feature type="domain" description="HTH tetR-type" evidence="6">
    <location>
        <begin position="14"/>
        <end position="74"/>
    </location>
</feature>
<dbReference type="RefSeq" id="WP_195902232.1">
    <property type="nucleotide sequence ID" value="NZ_JADOGI010000277.1"/>
</dbReference>
<sequence>MSIGTLGLREQKKRETRRAISDHATQLFLERGFDRTTIADIAAAARVAKMTVTNYFPRKEDLALDQHEAFVAGLAQAVAHRRAGESALAAVRRAFMEALERRDPVIGFTGRDLARMVADSPTLVARLRDLHDQREESLAARLTTESIPPRTHPRETSSNPDAPNSSDPTAQGIPQDRDPTARSASQDRDSTAQDGEIVARAVAAQLAAADRLLFRDLRSRTLAGQRDDDIAAALAGAARQVFALLEPAIGDYAIR</sequence>
<evidence type="ECO:0000256" key="4">
    <source>
        <dbReference type="PROSITE-ProRule" id="PRU00335"/>
    </source>
</evidence>
<comment type="caution">
    <text evidence="7">The sequence shown here is derived from an EMBL/GenBank/DDBJ whole genome shotgun (WGS) entry which is preliminary data.</text>
</comment>
<feature type="compositionally biased region" description="Basic and acidic residues" evidence="5">
    <location>
        <begin position="175"/>
        <end position="191"/>
    </location>
</feature>
<keyword evidence="3" id="KW-0804">Transcription</keyword>
<keyword evidence="2 4" id="KW-0238">DNA-binding</keyword>
<evidence type="ECO:0000256" key="1">
    <source>
        <dbReference type="ARBA" id="ARBA00023015"/>
    </source>
</evidence>
<reference evidence="7" key="1">
    <citation type="submission" date="2020-11" db="EMBL/GenBank/DDBJ databases">
        <title>Whole-genome analyses of Nonomuraea sp. K274.</title>
        <authorList>
            <person name="Veyisoglu A."/>
        </authorList>
    </citation>
    <scope>NUCLEOTIDE SEQUENCE</scope>
    <source>
        <strain evidence="7">K274</strain>
    </source>
</reference>
<organism evidence="7 8">
    <name type="scientific">Nonomuraea cypriaca</name>
    <dbReference type="NCBI Taxonomy" id="1187855"/>
    <lineage>
        <taxon>Bacteria</taxon>
        <taxon>Bacillati</taxon>
        <taxon>Actinomycetota</taxon>
        <taxon>Actinomycetes</taxon>
        <taxon>Streptosporangiales</taxon>
        <taxon>Streptosporangiaceae</taxon>
        <taxon>Nonomuraea</taxon>
    </lineage>
</organism>
<evidence type="ECO:0000256" key="2">
    <source>
        <dbReference type="ARBA" id="ARBA00023125"/>
    </source>
</evidence>
<dbReference type="GO" id="GO:0000976">
    <property type="term" value="F:transcription cis-regulatory region binding"/>
    <property type="evidence" value="ECO:0007669"/>
    <property type="project" value="TreeGrafter"/>
</dbReference>
<accession>A0A931AKF3</accession>
<evidence type="ECO:0000256" key="3">
    <source>
        <dbReference type="ARBA" id="ARBA00023163"/>
    </source>
</evidence>
<dbReference type="SUPFAM" id="SSF46689">
    <property type="entry name" value="Homeodomain-like"/>
    <property type="match status" value="1"/>
</dbReference>
<feature type="compositionally biased region" description="Low complexity" evidence="5">
    <location>
        <begin position="157"/>
        <end position="168"/>
    </location>
</feature>
<name>A0A931AKF3_9ACTN</name>
<protein>
    <submittedName>
        <fullName evidence="7">TetR family transcriptional regulator</fullName>
    </submittedName>
</protein>
<keyword evidence="1" id="KW-0805">Transcription regulation</keyword>
<dbReference type="PROSITE" id="PS50977">
    <property type="entry name" value="HTH_TETR_2"/>
    <property type="match status" value="1"/>
</dbReference>
<gene>
    <name evidence="7" type="ORF">ITP53_48385</name>
</gene>
<evidence type="ECO:0000313" key="7">
    <source>
        <dbReference type="EMBL" id="MBF8193365.1"/>
    </source>
</evidence>
<dbReference type="GO" id="GO:0003700">
    <property type="term" value="F:DNA-binding transcription factor activity"/>
    <property type="evidence" value="ECO:0007669"/>
    <property type="project" value="TreeGrafter"/>
</dbReference>
<dbReference type="InterPro" id="IPR050109">
    <property type="entry name" value="HTH-type_TetR-like_transc_reg"/>
</dbReference>
<dbReference type="AlphaFoldDB" id="A0A931AKF3"/>
<dbReference type="PANTHER" id="PTHR30055:SF234">
    <property type="entry name" value="HTH-TYPE TRANSCRIPTIONAL REGULATOR BETI"/>
    <property type="match status" value="1"/>
</dbReference>
<evidence type="ECO:0000259" key="6">
    <source>
        <dbReference type="PROSITE" id="PS50977"/>
    </source>
</evidence>